<dbReference type="InterPro" id="IPR046469">
    <property type="entry name" value="SAM_HAT_N"/>
</dbReference>
<evidence type="ECO:0000313" key="6">
    <source>
        <dbReference type="Proteomes" id="UP000432015"/>
    </source>
</evidence>
<dbReference type="Pfam" id="PF01887">
    <property type="entry name" value="SAM_HAT_N"/>
    <property type="match status" value="1"/>
</dbReference>
<evidence type="ECO:0000259" key="3">
    <source>
        <dbReference type="Pfam" id="PF01887"/>
    </source>
</evidence>
<sequence>MSVAPSFAPPFVSLTTDFGAAYTAICAGVVHTIAPGATVLVLSDEVRPYAVAEGAMLLVQALPYLPVGVHVGVVDPGVGTPRRPLAVETGRGDVLVGPDNGLLVPAAEELGGVVRAHVLENPAYRLPRVSSTFHGRDIFSPAAAHLAGGADIAAFGPRAAPLPLDVAPPRAEDGVLTAAYLYTDRFGSVIVNAGPDDLAAALGPVAFGAALEVSWPGRAARVTFAETFGSVPVGEPLLLTDSSGRLGFAVNQGSAAERFGFRGEAVAVRLAD</sequence>
<protein>
    <recommendedName>
        <fullName evidence="7">SAM-dependent chlorinase/fluorinase</fullName>
    </recommendedName>
</protein>
<dbReference type="PIRSF" id="PIRSF006779">
    <property type="entry name" value="UCP006779"/>
    <property type="match status" value="1"/>
</dbReference>
<accession>A0A7K1LC67</accession>
<dbReference type="SUPFAM" id="SSF102522">
    <property type="entry name" value="Bacterial fluorinating enzyme, N-terminal domain"/>
    <property type="match status" value="1"/>
</dbReference>
<feature type="domain" description="S-adenosyl-l-methionine hydroxide adenosyltransferase C-terminal" evidence="4">
    <location>
        <begin position="181"/>
        <end position="262"/>
    </location>
</feature>
<organism evidence="5 6">
    <name type="scientific">Actinomadura litoris</name>
    <dbReference type="NCBI Taxonomy" id="2678616"/>
    <lineage>
        <taxon>Bacteria</taxon>
        <taxon>Bacillati</taxon>
        <taxon>Actinomycetota</taxon>
        <taxon>Actinomycetes</taxon>
        <taxon>Streptosporangiales</taxon>
        <taxon>Thermomonosporaceae</taxon>
        <taxon>Actinomadura</taxon>
    </lineage>
</organism>
<dbReference type="Gene3D" id="2.40.30.90">
    <property type="entry name" value="Bacterial fluorinating enzyme like"/>
    <property type="match status" value="1"/>
</dbReference>
<reference evidence="5 6" key="1">
    <citation type="submission" date="2019-11" db="EMBL/GenBank/DDBJ databases">
        <authorList>
            <person name="Cao P."/>
        </authorList>
    </citation>
    <scope>NUCLEOTIDE SEQUENCE [LARGE SCALE GENOMIC DNA]</scope>
    <source>
        <strain evidence="5 6">NEAU-AAG5</strain>
    </source>
</reference>
<evidence type="ECO:0000313" key="5">
    <source>
        <dbReference type="EMBL" id="MUN42019.1"/>
    </source>
</evidence>
<dbReference type="AlphaFoldDB" id="A0A7K1LC67"/>
<dbReference type="Gene3D" id="3.40.50.10790">
    <property type="entry name" value="S-adenosyl-l-methionine hydroxide adenosyltransferase, N-terminal"/>
    <property type="match status" value="1"/>
</dbReference>
<comment type="caution">
    <text evidence="5">The sequence shown here is derived from an EMBL/GenBank/DDBJ whole genome shotgun (WGS) entry which is preliminary data.</text>
</comment>
<dbReference type="PANTHER" id="PTHR35092">
    <property type="entry name" value="CHLORINASE MJ1651"/>
    <property type="match status" value="1"/>
</dbReference>
<dbReference type="InterPro" id="IPR046470">
    <property type="entry name" value="SAM_HAT_C"/>
</dbReference>
<dbReference type="InterPro" id="IPR023227">
    <property type="entry name" value="SAM_OH_AdoTrfase_C_sf"/>
</dbReference>
<dbReference type="SUPFAM" id="SSF101852">
    <property type="entry name" value="Bacterial fluorinating enzyme, C-terminal domain"/>
    <property type="match status" value="1"/>
</dbReference>
<dbReference type="RefSeq" id="WP_312874944.1">
    <property type="nucleotide sequence ID" value="NZ_WOFH01000017.1"/>
</dbReference>
<proteinExistence type="inferred from homology"/>
<gene>
    <name evidence="5" type="ORF">GNZ18_36355</name>
</gene>
<dbReference type="Proteomes" id="UP000432015">
    <property type="component" value="Unassembled WGS sequence"/>
</dbReference>
<evidence type="ECO:0000259" key="4">
    <source>
        <dbReference type="Pfam" id="PF20257"/>
    </source>
</evidence>
<feature type="domain" description="S-adenosyl-l-methionine hydroxide adenosyltransferase N-terminal" evidence="3">
    <location>
        <begin position="12"/>
        <end position="156"/>
    </location>
</feature>
<dbReference type="PANTHER" id="PTHR35092:SF1">
    <property type="entry name" value="CHLORINASE MJ1651"/>
    <property type="match status" value="1"/>
</dbReference>
<evidence type="ECO:0008006" key="7">
    <source>
        <dbReference type="Google" id="ProtNLM"/>
    </source>
</evidence>
<dbReference type="InterPro" id="IPR023228">
    <property type="entry name" value="SAM_OH_AdoTrfase_N_sf"/>
</dbReference>
<dbReference type="InterPro" id="IPR002747">
    <property type="entry name" value="SAM_OH_AdoTrfase"/>
</dbReference>
<name>A0A7K1LC67_9ACTN</name>
<comment type="similarity">
    <text evidence="2">Belongs to the SAM hydrolase / SAM-dependent halogenase family.</text>
</comment>
<keyword evidence="6" id="KW-1185">Reference proteome</keyword>
<evidence type="ECO:0000256" key="2">
    <source>
        <dbReference type="ARBA" id="ARBA00024035"/>
    </source>
</evidence>
<dbReference type="EMBL" id="WOFH01000017">
    <property type="protein sequence ID" value="MUN42019.1"/>
    <property type="molecule type" value="Genomic_DNA"/>
</dbReference>
<keyword evidence="1" id="KW-0949">S-adenosyl-L-methionine</keyword>
<dbReference type="Pfam" id="PF20257">
    <property type="entry name" value="SAM_HAT_C"/>
    <property type="match status" value="1"/>
</dbReference>
<evidence type="ECO:0000256" key="1">
    <source>
        <dbReference type="ARBA" id="ARBA00022691"/>
    </source>
</evidence>